<evidence type="ECO:0000313" key="1">
    <source>
        <dbReference type="EMBL" id="RSI06914.1"/>
    </source>
</evidence>
<evidence type="ECO:0000313" key="6">
    <source>
        <dbReference type="Proteomes" id="UP000248534"/>
    </source>
</evidence>
<evidence type="ECO:0000313" key="3">
    <source>
        <dbReference type="EMBL" id="RSI52923.1"/>
    </source>
</evidence>
<reference evidence="8 9" key="2">
    <citation type="submission" date="2018-11" db="EMBL/GenBank/DDBJ databases">
        <title>Species Designations Belie Phenotypic and Genotypic Heterogeneity in Oral Streptococci.</title>
        <authorList>
            <person name="Velsko I."/>
        </authorList>
    </citation>
    <scope>NUCLEOTIDE SEQUENCE [LARGE SCALE GENOMIC DNA]</scope>
    <source>
        <strain evidence="3 10">BCC37</strain>
        <strain evidence="2 8">KLC03</strain>
        <strain evidence="1 9">KLC04</strain>
    </source>
</reference>
<gene>
    <name evidence="3" type="ORF">D8869_05565</name>
    <name evidence="2" type="ORF">D8887_01320</name>
    <name evidence="1" type="ORF">D8888_10595</name>
    <name evidence="4" type="ORF">NCTC11085_00320</name>
    <name evidence="5" type="ORF">NCTC11086_00320</name>
</gene>
<evidence type="ECO:0000313" key="7">
    <source>
        <dbReference type="Proteomes" id="UP000249623"/>
    </source>
</evidence>
<sequence length="40" mass="4436">MIEWIVVDRFGNQIAGPFFDKIAAENVAKAIPNATIIPKH</sequence>
<proteinExistence type="predicted"/>
<evidence type="ECO:0000313" key="5">
    <source>
        <dbReference type="EMBL" id="SQF70483.1"/>
    </source>
</evidence>
<dbReference type="EMBL" id="RJML01000001">
    <property type="protein sequence ID" value="RSI12300.1"/>
    <property type="molecule type" value="Genomic_DNA"/>
</dbReference>
<reference evidence="6 7" key="1">
    <citation type="submission" date="2018-06" db="EMBL/GenBank/DDBJ databases">
        <authorList>
            <consortium name="Pathogen Informatics"/>
            <person name="Doyle S."/>
        </authorList>
    </citation>
    <scope>NUCLEOTIDE SEQUENCE [LARGE SCALE GENOMIC DNA]</scope>
    <source>
        <strain evidence="4 7">NCTC11085</strain>
        <strain evidence="5 6">NCTC11086</strain>
    </source>
</reference>
<dbReference type="Proteomes" id="UP000280406">
    <property type="component" value="Unassembled WGS sequence"/>
</dbReference>
<evidence type="ECO:0000313" key="10">
    <source>
        <dbReference type="Proteomes" id="UP000280406"/>
    </source>
</evidence>
<dbReference type="RefSeq" id="WP_002893824.1">
    <property type="nucleotide sequence ID" value="NZ_CP054570.1"/>
</dbReference>
<dbReference type="Proteomes" id="UP000249623">
    <property type="component" value="Chromosome 1"/>
</dbReference>
<dbReference type="Proteomes" id="UP000248534">
    <property type="component" value="Chromosome 1"/>
</dbReference>
<organism evidence="5 6">
    <name type="scientific">Streptococcus sanguinis</name>
    <dbReference type="NCBI Taxonomy" id="1305"/>
    <lineage>
        <taxon>Bacteria</taxon>
        <taxon>Bacillati</taxon>
        <taxon>Bacillota</taxon>
        <taxon>Bacilli</taxon>
        <taxon>Lactobacillales</taxon>
        <taxon>Streptococcaceae</taxon>
        <taxon>Streptococcus</taxon>
    </lineage>
</organism>
<evidence type="ECO:0000313" key="8">
    <source>
        <dbReference type="Proteomes" id="UP000269317"/>
    </source>
</evidence>
<dbReference type="EMBL" id="RJMK01000008">
    <property type="protein sequence ID" value="RSI06914.1"/>
    <property type="molecule type" value="Genomic_DNA"/>
</dbReference>
<dbReference type="AlphaFoldDB" id="A0A2X3YN04"/>
<evidence type="ECO:0000313" key="2">
    <source>
        <dbReference type="EMBL" id="RSI12300.1"/>
    </source>
</evidence>
<protein>
    <submittedName>
        <fullName evidence="5">Uncharacterized protein</fullName>
    </submittedName>
</protein>
<dbReference type="EMBL" id="LS483346">
    <property type="protein sequence ID" value="SQF33846.1"/>
    <property type="molecule type" value="Genomic_DNA"/>
</dbReference>
<name>A0A2X3YN04_STRSA</name>
<accession>A0A2X3YN04</accession>
<evidence type="ECO:0000313" key="4">
    <source>
        <dbReference type="EMBL" id="SQF33846.1"/>
    </source>
</evidence>
<dbReference type="EMBL" id="RJND01000003">
    <property type="protein sequence ID" value="RSI52923.1"/>
    <property type="molecule type" value="Genomic_DNA"/>
</dbReference>
<evidence type="ECO:0000313" key="9">
    <source>
        <dbReference type="Proteomes" id="UP000272846"/>
    </source>
</evidence>
<dbReference type="EMBL" id="LS483364">
    <property type="protein sequence ID" value="SQF70483.1"/>
    <property type="molecule type" value="Genomic_DNA"/>
</dbReference>
<dbReference type="Proteomes" id="UP000269317">
    <property type="component" value="Unassembled WGS sequence"/>
</dbReference>
<dbReference type="Proteomes" id="UP000272846">
    <property type="component" value="Unassembled WGS sequence"/>
</dbReference>